<keyword evidence="1" id="KW-1133">Transmembrane helix</keyword>
<dbReference type="OrthoDB" id="7876754at2"/>
<organism evidence="2 3">
    <name type="scientific">Palleronia sediminis</name>
    <dbReference type="NCBI Taxonomy" id="2547833"/>
    <lineage>
        <taxon>Bacteria</taxon>
        <taxon>Pseudomonadati</taxon>
        <taxon>Pseudomonadota</taxon>
        <taxon>Alphaproteobacteria</taxon>
        <taxon>Rhodobacterales</taxon>
        <taxon>Roseobacteraceae</taxon>
        <taxon>Palleronia</taxon>
    </lineage>
</organism>
<keyword evidence="3" id="KW-1185">Reference proteome</keyword>
<keyword evidence="1" id="KW-0472">Membrane</keyword>
<comment type="caution">
    <text evidence="2">The sequence shown here is derived from an EMBL/GenBank/DDBJ whole genome shotgun (WGS) entry which is preliminary data.</text>
</comment>
<keyword evidence="1" id="KW-0812">Transmembrane</keyword>
<evidence type="ECO:0000256" key="1">
    <source>
        <dbReference type="SAM" id="Phobius"/>
    </source>
</evidence>
<evidence type="ECO:0000313" key="2">
    <source>
        <dbReference type="EMBL" id="TDL78257.1"/>
    </source>
</evidence>
<accession>A0A4R6A6C5</accession>
<dbReference type="EMBL" id="SNAA01000012">
    <property type="protein sequence ID" value="TDL78257.1"/>
    <property type="molecule type" value="Genomic_DNA"/>
</dbReference>
<gene>
    <name evidence="2" type="ORF">E2L08_11155</name>
</gene>
<dbReference type="RefSeq" id="WP_133397167.1">
    <property type="nucleotide sequence ID" value="NZ_SNAA01000012.1"/>
</dbReference>
<protein>
    <submittedName>
        <fullName evidence="2">Uncharacterized protein</fullName>
    </submittedName>
</protein>
<sequence length="63" mass="6762">MRLSALPNLVFLAATTVPGLALAEGFERPVPAAQSATAEISYALATLSFLVALWLVHRLVQRK</sequence>
<name>A0A4R6A6C5_9RHOB</name>
<dbReference type="AlphaFoldDB" id="A0A4R6A6C5"/>
<feature type="transmembrane region" description="Helical" evidence="1">
    <location>
        <begin position="39"/>
        <end position="60"/>
    </location>
</feature>
<evidence type="ECO:0000313" key="3">
    <source>
        <dbReference type="Proteomes" id="UP000295701"/>
    </source>
</evidence>
<dbReference type="Proteomes" id="UP000295701">
    <property type="component" value="Unassembled WGS sequence"/>
</dbReference>
<reference evidence="2 3" key="1">
    <citation type="submission" date="2019-03" db="EMBL/GenBank/DDBJ databases">
        <title>Primorskyibacter sp. SS33 isolated from sediments.</title>
        <authorList>
            <person name="Xunke S."/>
        </authorList>
    </citation>
    <scope>NUCLEOTIDE SEQUENCE [LARGE SCALE GENOMIC DNA]</scope>
    <source>
        <strain evidence="2 3">SS33</strain>
    </source>
</reference>
<proteinExistence type="predicted"/>